<comment type="caution">
    <text evidence="2">The sequence shown here is derived from an EMBL/GenBank/DDBJ whole genome shotgun (WGS) entry which is preliminary data.</text>
</comment>
<sequence length="491" mass="53115">MRVRASWPLVLLLSLALVQPGSCGRVDVVAHHANEGQAGEPVSFTISTVAAMGSLYSVYKTRKLIRQERHEMEAAKQLIAEHAARLSKGCALIDQVDRMLAAQRQSLESVSQAQHEELVVACNDHDKIKRSADYLAGEILQVCEELAPRASAAAQPCRNLSADLHSGGLGRACALVDREQRDALSRRLDLDRARLDGLKAGLACPEYGEAARDGLLAGTSTGLLEEQAVARSGAGAIVDTISLLYSILGTGDFALDLVDTVVNTNRGFVATFDFTEKHALAVQALMCKSFSKFWVQMIMAHTVTLSTVFDQYYSPSRLQPPASLGTLTMLPDRGWPLDTTQPSLKMSQGSAWICHNAKHCLVPADPYMSESSRAGGVGNHNPDVGSCSVKDGDQFLLCGHGEEVTLMLPKVCFNTFFTHNEQIAPSLKIVGSAYVHTYGHGKGPQRGHSGLGGNTLDWDQCLQPLQHMHDVVHGSRDELEKASGMMKDVCE</sequence>
<accession>A0ABN9S4M6</accession>
<reference evidence="2" key="1">
    <citation type="submission" date="2023-10" db="EMBL/GenBank/DDBJ databases">
        <authorList>
            <person name="Chen Y."/>
            <person name="Shah S."/>
            <person name="Dougan E. K."/>
            <person name="Thang M."/>
            <person name="Chan C."/>
        </authorList>
    </citation>
    <scope>NUCLEOTIDE SEQUENCE [LARGE SCALE GENOMIC DNA]</scope>
</reference>
<feature type="chain" id="PRO_5046255474" evidence="1">
    <location>
        <begin position="24"/>
        <end position="491"/>
    </location>
</feature>
<name>A0ABN9S4M6_9DINO</name>
<evidence type="ECO:0000313" key="2">
    <source>
        <dbReference type="EMBL" id="CAK0826732.1"/>
    </source>
</evidence>
<evidence type="ECO:0000256" key="1">
    <source>
        <dbReference type="SAM" id="SignalP"/>
    </source>
</evidence>
<protein>
    <submittedName>
        <fullName evidence="2">Uncharacterized protein</fullName>
    </submittedName>
</protein>
<evidence type="ECO:0000313" key="3">
    <source>
        <dbReference type="Proteomes" id="UP001189429"/>
    </source>
</evidence>
<dbReference type="Proteomes" id="UP001189429">
    <property type="component" value="Unassembled WGS sequence"/>
</dbReference>
<dbReference type="EMBL" id="CAUYUJ010009414">
    <property type="protein sequence ID" value="CAK0826732.1"/>
    <property type="molecule type" value="Genomic_DNA"/>
</dbReference>
<organism evidence="2 3">
    <name type="scientific">Prorocentrum cordatum</name>
    <dbReference type="NCBI Taxonomy" id="2364126"/>
    <lineage>
        <taxon>Eukaryota</taxon>
        <taxon>Sar</taxon>
        <taxon>Alveolata</taxon>
        <taxon>Dinophyceae</taxon>
        <taxon>Prorocentrales</taxon>
        <taxon>Prorocentraceae</taxon>
        <taxon>Prorocentrum</taxon>
    </lineage>
</organism>
<gene>
    <name evidence="2" type="ORF">PCOR1329_LOCUS26453</name>
</gene>
<proteinExistence type="predicted"/>
<keyword evidence="1" id="KW-0732">Signal</keyword>
<feature type="signal peptide" evidence="1">
    <location>
        <begin position="1"/>
        <end position="23"/>
    </location>
</feature>
<keyword evidence="3" id="KW-1185">Reference proteome</keyword>